<reference evidence="1 2" key="1">
    <citation type="submission" date="2024-03" db="EMBL/GenBank/DDBJ databases">
        <title>Human intestinal bacterial collection.</title>
        <authorList>
            <person name="Pauvert C."/>
            <person name="Hitch T.C.A."/>
            <person name="Clavel T."/>
        </authorList>
    </citation>
    <scope>NUCLEOTIDE SEQUENCE [LARGE SCALE GENOMIC DNA]</scope>
    <source>
        <strain evidence="1 2">CLA-AA-H185</strain>
    </source>
</reference>
<proteinExistence type="predicted"/>
<dbReference type="InterPro" id="IPR023214">
    <property type="entry name" value="HAD_sf"/>
</dbReference>
<dbReference type="EMBL" id="JBBMEX010000008">
    <property type="protein sequence ID" value="MEQ2558050.1"/>
    <property type="molecule type" value="Genomic_DNA"/>
</dbReference>
<sequence length="262" mass="29724">MQIVHTDLDNTLIYSYKHEIGGPKTCVEIYQGREISFMTETSHRLLGQLCSKPGVLVVPTTTRTLEQYQRIDLGIGVPEYALVCNGGVLLHQGKEDPVWYQESLALIADAQSELQRAEQWMTEDVNRCFEVRNIRSLFLFTKSNEPEKSVAMLKAHLNLSLVEVFCNGIKVYVLPKKLNKGSAVRRFRKRVAAETVYAAGDSAFDVPMIQVADIGMAPKELLEQYELPQTGNFKEKTENKIQNEEKKIFSDQMLAYLLECLS</sequence>
<gene>
    <name evidence="1" type="ORF">WMO43_09230</name>
</gene>
<keyword evidence="2" id="KW-1185">Reference proteome</keyword>
<dbReference type="GO" id="GO:0016787">
    <property type="term" value="F:hydrolase activity"/>
    <property type="evidence" value="ECO:0007669"/>
    <property type="project" value="UniProtKB-KW"/>
</dbReference>
<dbReference type="Proteomes" id="UP001454489">
    <property type="component" value="Unassembled WGS sequence"/>
</dbReference>
<protein>
    <submittedName>
        <fullName evidence="1">HAD hydrolase family protein</fullName>
    </submittedName>
</protein>
<organism evidence="1 2">
    <name type="scientific">Maccoyibacter intestinihominis</name>
    <dbReference type="NCBI Taxonomy" id="3133499"/>
    <lineage>
        <taxon>Bacteria</taxon>
        <taxon>Bacillati</taxon>
        <taxon>Bacillota</taxon>
        <taxon>Clostridia</taxon>
        <taxon>Lachnospirales</taxon>
        <taxon>Lachnospiraceae</taxon>
        <taxon>Maccoyibacter</taxon>
    </lineage>
</organism>
<dbReference type="PANTHER" id="PTHR10000">
    <property type="entry name" value="PHOSPHOSERINE PHOSPHATASE"/>
    <property type="match status" value="1"/>
</dbReference>
<evidence type="ECO:0000313" key="2">
    <source>
        <dbReference type="Proteomes" id="UP001454489"/>
    </source>
</evidence>
<dbReference type="SUPFAM" id="SSF56784">
    <property type="entry name" value="HAD-like"/>
    <property type="match status" value="1"/>
</dbReference>
<dbReference type="Gene3D" id="3.40.50.1000">
    <property type="entry name" value="HAD superfamily/HAD-like"/>
    <property type="match status" value="2"/>
</dbReference>
<dbReference type="InterPro" id="IPR036412">
    <property type="entry name" value="HAD-like_sf"/>
</dbReference>
<keyword evidence="1" id="KW-0378">Hydrolase</keyword>
<dbReference type="Pfam" id="PF08282">
    <property type="entry name" value="Hydrolase_3"/>
    <property type="match status" value="1"/>
</dbReference>
<accession>A0ABV1HEA7</accession>
<dbReference type="PANTHER" id="PTHR10000:SF8">
    <property type="entry name" value="HAD SUPERFAMILY HYDROLASE-LIKE, TYPE 3"/>
    <property type="match status" value="1"/>
</dbReference>
<name>A0ABV1HEA7_9FIRM</name>
<evidence type="ECO:0000313" key="1">
    <source>
        <dbReference type="EMBL" id="MEQ2558050.1"/>
    </source>
</evidence>
<comment type="caution">
    <text evidence="1">The sequence shown here is derived from an EMBL/GenBank/DDBJ whole genome shotgun (WGS) entry which is preliminary data.</text>
</comment>
<dbReference type="RefSeq" id="WP_353530970.1">
    <property type="nucleotide sequence ID" value="NZ_JBBMEX010000008.1"/>
</dbReference>